<name>A0A814H4D5_9BILA</name>
<dbReference type="EMBL" id="CAJNOC010003971">
    <property type="protein sequence ID" value="CAF1004881.1"/>
    <property type="molecule type" value="Genomic_DNA"/>
</dbReference>
<evidence type="ECO:0000313" key="4">
    <source>
        <dbReference type="EMBL" id="CAF1004881.1"/>
    </source>
</evidence>
<proteinExistence type="inferred from homology"/>
<evidence type="ECO:0000313" key="5">
    <source>
        <dbReference type="Proteomes" id="UP000663879"/>
    </source>
</evidence>
<comment type="similarity">
    <text evidence="1">Belongs to the IFT43 family.</text>
</comment>
<dbReference type="AlphaFoldDB" id="A0A814H4D5"/>
<reference evidence="4" key="1">
    <citation type="submission" date="2021-02" db="EMBL/GenBank/DDBJ databases">
        <authorList>
            <person name="Nowell W R."/>
        </authorList>
    </citation>
    <scope>NUCLEOTIDE SEQUENCE</scope>
    <source>
        <strain evidence="4">Ploen Becks lab</strain>
    </source>
</reference>
<keyword evidence="2" id="KW-0970">Cilium biogenesis/degradation</keyword>
<feature type="compositionally biased region" description="Acidic residues" evidence="3">
    <location>
        <begin position="28"/>
        <end position="37"/>
    </location>
</feature>
<feature type="compositionally biased region" description="Basic residues" evidence="3">
    <location>
        <begin position="15"/>
        <end position="25"/>
    </location>
</feature>
<gene>
    <name evidence="4" type="ORF">OXX778_LOCUS16600</name>
</gene>
<evidence type="ECO:0008006" key="6">
    <source>
        <dbReference type="Google" id="ProtNLM"/>
    </source>
</evidence>
<feature type="region of interest" description="Disordered" evidence="3">
    <location>
        <begin position="1"/>
        <end position="106"/>
    </location>
</feature>
<feature type="region of interest" description="Disordered" evidence="3">
    <location>
        <begin position="233"/>
        <end position="262"/>
    </location>
</feature>
<evidence type="ECO:0000256" key="3">
    <source>
        <dbReference type="SAM" id="MobiDB-lite"/>
    </source>
</evidence>
<accession>A0A814H4D5</accession>
<comment type="caution">
    <text evidence="4">The sequence shown here is derived from an EMBL/GenBank/DDBJ whole genome shotgun (WGS) entry which is preliminary data.</text>
</comment>
<protein>
    <recommendedName>
        <fullName evidence="6">Intraflagellar transport 43</fullName>
    </recommendedName>
</protein>
<dbReference type="InterPro" id="IPR029302">
    <property type="entry name" value="IFT43"/>
</dbReference>
<dbReference type="PANTHER" id="PTHR33724">
    <property type="entry name" value="INTRAFLAGELLAR TRANSPORT PROTEIN 43 HOMOLOG"/>
    <property type="match status" value="1"/>
</dbReference>
<feature type="compositionally biased region" description="Acidic residues" evidence="3">
    <location>
        <begin position="1"/>
        <end position="10"/>
    </location>
</feature>
<dbReference type="GO" id="GO:0005929">
    <property type="term" value="C:cilium"/>
    <property type="evidence" value="ECO:0007669"/>
    <property type="project" value="TreeGrafter"/>
</dbReference>
<dbReference type="GO" id="GO:0035721">
    <property type="term" value="P:intraciliary retrograde transport"/>
    <property type="evidence" value="ECO:0007669"/>
    <property type="project" value="TreeGrafter"/>
</dbReference>
<dbReference type="Pfam" id="PF15305">
    <property type="entry name" value="IFT43"/>
    <property type="match status" value="1"/>
</dbReference>
<dbReference type="PANTHER" id="PTHR33724:SF1">
    <property type="entry name" value="INTRAFLAGELLAR TRANSPORT PROTEIN 43 HOMOLOG"/>
    <property type="match status" value="1"/>
</dbReference>
<organism evidence="4 5">
    <name type="scientific">Brachionus calyciflorus</name>
    <dbReference type="NCBI Taxonomy" id="104777"/>
    <lineage>
        <taxon>Eukaryota</taxon>
        <taxon>Metazoa</taxon>
        <taxon>Spiralia</taxon>
        <taxon>Gnathifera</taxon>
        <taxon>Rotifera</taxon>
        <taxon>Eurotatoria</taxon>
        <taxon>Monogononta</taxon>
        <taxon>Pseudotrocha</taxon>
        <taxon>Ploima</taxon>
        <taxon>Brachionidae</taxon>
        <taxon>Brachionus</taxon>
    </lineage>
</organism>
<evidence type="ECO:0000256" key="2">
    <source>
        <dbReference type="ARBA" id="ARBA00022794"/>
    </source>
</evidence>
<dbReference type="Proteomes" id="UP000663879">
    <property type="component" value="Unassembled WGS sequence"/>
</dbReference>
<dbReference type="GO" id="GO:0030991">
    <property type="term" value="C:intraciliary transport particle A"/>
    <property type="evidence" value="ECO:0007669"/>
    <property type="project" value="InterPro"/>
</dbReference>
<dbReference type="OrthoDB" id="206950at2759"/>
<keyword evidence="5" id="KW-1185">Reference proteome</keyword>
<sequence length="262" mass="30095">MTDQDIDFDLDGIKSARKSTSRRRRDLTDEDNLDMDIDPSVSSRSQIRRGSKTREGLNLENMPEQNNQSKPIAWGDSETDVSQSQNLRPRRRDVESNFSVDLGTSQDVSDSKAFSRKLNLKDMNQNEENEIPEIPDLEETADQADDLAFQIAEAPDVQVHQIATYKELDKEFFKEKAFQFLEGNIDVSLLHCGLSTELQIAEEEDIIWEWNKLFTEVVSVLTANNENDKKFTFDQPNEILNKSPADTQTGNQTSRRERKLDF</sequence>
<feature type="compositionally biased region" description="Polar residues" evidence="3">
    <location>
        <begin position="96"/>
        <end position="106"/>
    </location>
</feature>
<feature type="compositionally biased region" description="Polar residues" evidence="3">
    <location>
        <begin position="234"/>
        <end position="253"/>
    </location>
</feature>
<evidence type="ECO:0000256" key="1">
    <source>
        <dbReference type="ARBA" id="ARBA00007563"/>
    </source>
</evidence>